<evidence type="ECO:0000313" key="1">
    <source>
        <dbReference type="EMBL" id="CZS98313.1"/>
    </source>
</evidence>
<evidence type="ECO:0000313" key="2">
    <source>
        <dbReference type="Proteomes" id="UP000178912"/>
    </source>
</evidence>
<name>A0A1E1KJV1_9HELO</name>
<keyword evidence="2" id="KW-1185">Reference proteome</keyword>
<organism evidence="1 2">
    <name type="scientific">Rhynchosporium agropyri</name>
    <dbReference type="NCBI Taxonomy" id="914238"/>
    <lineage>
        <taxon>Eukaryota</taxon>
        <taxon>Fungi</taxon>
        <taxon>Dikarya</taxon>
        <taxon>Ascomycota</taxon>
        <taxon>Pezizomycotina</taxon>
        <taxon>Leotiomycetes</taxon>
        <taxon>Helotiales</taxon>
        <taxon>Ploettnerulaceae</taxon>
        <taxon>Rhynchosporium</taxon>
    </lineage>
</organism>
<gene>
    <name evidence="1" type="ORF">RAG0_07082</name>
</gene>
<accession>A0A1E1KJV1</accession>
<dbReference type="EMBL" id="FJUX01000036">
    <property type="protein sequence ID" value="CZS98313.1"/>
    <property type="molecule type" value="Genomic_DNA"/>
</dbReference>
<protein>
    <submittedName>
        <fullName evidence="1">Uncharacterized protein</fullName>
    </submittedName>
</protein>
<dbReference type="Proteomes" id="UP000178912">
    <property type="component" value="Unassembled WGS sequence"/>
</dbReference>
<dbReference type="OrthoDB" id="10384196at2759"/>
<dbReference type="AlphaFoldDB" id="A0A1E1KJV1"/>
<sequence length="51" mass="5840">MKQVIADYIDPATTRPDLELVIKTSSSFIPMDLPYFSLTIRLLPYIRPIDA</sequence>
<reference evidence="2" key="1">
    <citation type="submission" date="2016-03" db="EMBL/GenBank/DDBJ databases">
        <authorList>
            <person name="Guldener U."/>
        </authorList>
    </citation>
    <scope>NUCLEOTIDE SEQUENCE [LARGE SCALE GENOMIC DNA]</scope>
    <source>
        <strain evidence="2">04CH-RAC-A.6.1</strain>
    </source>
</reference>
<proteinExistence type="predicted"/>